<sequence length="401" mass="44790">MGKKRSSTQIEKLSAPKEDEPPTPAPRDDGKPHPEEDKVSEHEDDEDSSASSSEAEEDDDEEEDTPSKNSSPPLTNPRPKTEDDSDSEDDESETDSDSEDEPAPKLKSLNSNSKPVDQIKSKADPKPSSAPPARSGTKRPVDNDPIQSKKRKTQAPAEEDNKKSGDESKKLFQRVFNEDDEMAILKGIYDFITKTGTDPFKYHTAFYEFVKKSIHIKVTLEQLRDKMRRLKHKYETKAKSGKTPNFTKDNNRIMFEFGQKIWGGKLNVNEAEEKGKPNGKLSKKEPVAKKPRTTKKLVLEPDSPLPVVKDTRKVESTDTGSGSILALNELIRFDESVSGSGKTVGAMKRGLELMGESEREELERRWEKVQVAELEVFKMRADLAVDQAISILDALKSSSGD</sequence>
<dbReference type="InterPro" id="IPR007592">
    <property type="entry name" value="GEBP"/>
</dbReference>
<organism evidence="4 5">
    <name type="scientific">Pisum sativum</name>
    <name type="common">Garden pea</name>
    <name type="synonym">Lathyrus oleraceus</name>
    <dbReference type="NCBI Taxonomy" id="3888"/>
    <lineage>
        <taxon>Eukaryota</taxon>
        <taxon>Viridiplantae</taxon>
        <taxon>Streptophyta</taxon>
        <taxon>Embryophyta</taxon>
        <taxon>Tracheophyta</taxon>
        <taxon>Spermatophyta</taxon>
        <taxon>Magnoliopsida</taxon>
        <taxon>eudicotyledons</taxon>
        <taxon>Gunneridae</taxon>
        <taxon>Pentapetalae</taxon>
        <taxon>rosids</taxon>
        <taxon>fabids</taxon>
        <taxon>Fabales</taxon>
        <taxon>Fabaceae</taxon>
        <taxon>Papilionoideae</taxon>
        <taxon>50 kb inversion clade</taxon>
        <taxon>NPAAA clade</taxon>
        <taxon>Hologalegina</taxon>
        <taxon>IRL clade</taxon>
        <taxon>Fabeae</taxon>
        <taxon>Lathyrus</taxon>
    </lineage>
</organism>
<dbReference type="Proteomes" id="UP001058974">
    <property type="component" value="Chromosome 5"/>
</dbReference>
<gene>
    <name evidence="4" type="ORF">KIW84_053712</name>
</gene>
<comment type="caution">
    <text evidence="4">The sequence shown here is derived from an EMBL/GenBank/DDBJ whole genome shotgun (WGS) entry which is preliminary data.</text>
</comment>
<evidence type="ECO:0000259" key="3">
    <source>
        <dbReference type="Pfam" id="PF04504"/>
    </source>
</evidence>
<dbReference type="GO" id="GO:0005634">
    <property type="term" value="C:nucleus"/>
    <property type="evidence" value="ECO:0007669"/>
    <property type="project" value="TreeGrafter"/>
</dbReference>
<proteinExistence type="inferred from homology"/>
<dbReference type="Pfam" id="PF04504">
    <property type="entry name" value="GeBP-like_DBD"/>
    <property type="match status" value="1"/>
</dbReference>
<evidence type="ECO:0000256" key="2">
    <source>
        <dbReference type="SAM" id="MobiDB-lite"/>
    </source>
</evidence>
<feature type="region of interest" description="Disordered" evidence="2">
    <location>
        <begin position="271"/>
        <end position="296"/>
    </location>
</feature>
<dbReference type="OrthoDB" id="661680at2759"/>
<feature type="compositionally biased region" description="Acidic residues" evidence="2">
    <location>
        <begin position="83"/>
        <end position="101"/>
    </location>
</feature>
<feature type="compositionally biased region" description="Basic and acidic residues" evidence="2">
    <location>
        <begin position="271"/>
        <end position="288"/>
    </location>
</feature>
<feature type="compositionally biased region" description="Basic and acidic residues" evidence="2">
    <location>
        <begin position="159"/>
        <end position="169"/>
    </location>
</feature>
<comment type="similarity">
    <text evidence="1">Belongs to the GeBP family.</text>
</comment>
<keyword evidence="5" id="KW-1185">Reference proteome</keyword>
<feature type="compositionally biased region" description="Acidic residues" evidence="2">
    <location>
        <begin position="42"/>
        <end position="64"/>
    </location>
</feature>
<dbReference type="InterPro" id="IPR053932">
    <property type="entry name" value="GeBP-like_DBD"/>
</dbReference>
<feature type="compositionally biased region" description="Basic and acidic residues" evidence="2">
    <location>
        <begin position="14"/>
        <end position="41"/>
    </location>
</feature>
<protein>
    <recommendedName>
        <fullName evidence="3">Glabrous enhancer-binding protein-like DBD domain-containing protein</fullName>
    </recommendedName>
</protein>
<dbReference type="Gramene" id="Psat05G0371200-T1">
    <property type="protein sequence ID" value="KAI5407561.1"/>
    <property type="gene ID" value="KIW84_053712"/>
</dbReference>
<dbReference type="EMBL" id="JAMSHJ010000005">
    <property type="protein sequence ID" value="KAI5407561.1"/>
    <property type="molecule type" value="Genomic_DNA"/>
</dbReference>
<dbReference type="AlphaFoldDB" id="A0A9D4WS63"/>
<evidence type="ECO:0000256" key="1">
    <source>
        <dbReference type="ARBA" id="ARBA00010820"/>
    </source>
</evidence>
<dbReference type="PANTHER" id="PTHR31662:SF33">
    <property type="entry name" value="DNA-BINDING STOREKEEPER PROTEIN TRANSCRIPTIONAL REGULATOR-LIKE PROTEIN"/>
    <property type="match status" value="1"/>
</dbReference>
<dbReference type="PANTHER" id="PTHR31662">
    <property type="entry name" value="BNAANNG10740D PROTEIN-RELATED"/>
    <property type="match status" value="1"/>
</dbReference>
<dbReference type="GO" id="GO:0006355">
    <property type="term" value="P:regulation of DNA-templated transcription"/>
    <property type="evidence" value="ECO:0007669"/>
    <property type="project" value="InterPro"/>
</dbReference>
<evidence type="ECO:0000313" key="5">
    <source>
        <dbReference type="Proteomes" id="UP001058974"/>
    </source>
</evidence>
<evidence type="ECO:0000313" key="4">
    <source>
        <dbReference type="EMBL" id="KAI5407561.1"/>
    </source>
</evidence>
<accession>A0A9D4WS63</accession>
<reference evidence="4 5" key="1">
    <citation type="journal article" date="2022" name="Nat. Genet.">
        <title>Improved pea reference genome and pan-genome highlight genomic features and evolutionary characteristics.</title>
        <authorList>
            <person name="Yang T."/>
            <person name="Liu R."/>
            <person name="Luo Y."/>
            <person name="Hu S."/>
            <person name="Wang D."/>
            <person name="Wang C."/>
            <person name="Pandey M.K."/>
            <person name="Ge S."/>
            <person name="Xu Q."/>
            <person name="Li N."/>
            <person name="Li G."/>
            <person name="Huang Y."/>
            <person name="Saxena R.K."/>
            <person name="Ji Y."/>
            <person name="Li M."/>
            <person name="Yan X."/>
            <person name="He Y."/>
            <person name="Liu Y."/>
            <person name="Wang X."/>
            <person name="Xiang C."/>
            <person name="Varshney R.K."/>
            <person name="Ding H."/>
            <person name="Gao S."/>
            <person name="Zong X."/>
        </authorList>
    </citation>
    <scope>NUCLEOTIDE SEQUENCE [LARGE SCALE GENOMIC DNA]</scope>
    <source>
        <strain evidence="4 5">cv. Zhongwan 6</strain>
    </source>
</reference>
<feature type="region of interest" description="Disordered" evidence="2">
    <location>
        <begin position="1"/>
        <end position="169"/>
    </location>
</feature>
<feature type="domain" description="Glabrous enhancer-binding protein-like DBD" evidence="3">
    <location>
        <begin position="172"/>
        <end position="263"/>
    </location>
</feature>
<name>A0A9D4WS63_PEA</name>